<proteinExistence type="inferred from homology"/>
<dbReference type="Gene3D" id="1.20.120.50">
    <property type="entry name" value="Hemerythrin-like"/>
    <property type="match status" value="1"/>
</dbReference>
<accession>A0ABS4SS08</accession>
<dbReference type="NCBIfam" id="TIGR02481">
    <property type="entry name" value="hemeryth_dom"/>
    <property type="match status" value="1"/>
</dbReference>
<dbReference type="InterPro" id="IPR012312">
    <property type="entry name" value="Hemerythrin-like"/>
</dbReference>
<dbReference type="SUPFAM" id="SSF47188">
    <property type="entry name" value="Hemerythrin-like"/>
    <property type="match status" value="1"/>
</dbReference>
<keyword evidence="2" id="KW-0813">Transport</keyword>
<dbReference type="NCBIfam" id="NF033749">
    <property type="entry name" value="bact_hemeryth"/>
    <property type="match status" value="1"/>
</dbReference>
<reference evidence="6 7" key="1">
    <citation type="submission" date="2021-03" db="EMBL/GenBank/DDBJ databases">
        <title>Genomic Encyclopedia of Type Strains, Phase III (KMG-III): the genomes of soil and plant-associated and newly described type strains.</title>
        <authorList>
            <person name="Whitman W."/>
        </authorList>
    </citation>
    <scope>NUCLEOTIDE SEQUENCE [LARGE SCALE GENOMIC DNA]</scope>
    <source>
        <strain evidence="6 7">IMMIB AFH-6</strain>
    </source>
</reference>
<evidence type="ECO:0000259" key="5">
    <source>
        <dbReference type="Pfam" id="PF01814"/>
    </source>
</evidence>
<sequence length="139" mass="16166">MHIDSIQWSRWMSVGIQELDDDHRVLVEIVNKLAADDSRNSPDVIEAILDELIHYTKDHFAREEEYMQRANYPTFTAHKALHDALTRQVETYRERFRASRDTIPGDEVFDFCADWLGKHILKEDTRFGEYATGPGVAAQ</sequence>
<dbReference type="RefSeq" id="WP_211114436.1">
    <property type="nucleotide sequence ID" value="NZ_JAGINP010000021.1"/>
</dbReference>
<evidence type="ECO:0000256" key="1">
    <source>
        <dbReference type="ARBA" id="ARBA00010587"/>
    </source>
</evidence>
<evidence type="ECO:0000313" key="7">
    <source>
        <dbReference type="Proteomes" id="UP000781958"/>
    </source>
</evidence>
<dbReference type="PROSITE" id="PS00550">
    <property type="entry name" value="HEMERYTHRINS"/>
    <property type="match status" value="1"/>
</dbReference>
<name>A0ABS4SS08_9PROT</name>
<keyword evidence="3" id="KW-0479">Metal-binding</keyword>
<gene>
    <name evidence="6" type="ORF">J2851_005151</name>
</gene>
<comment type="caution">
    <text evidence="6">The sequence shown here is derived from an EMBL/GenBank/DDBJ whole genome shotgun (WGS) entry which is preliminary data.</text>
</comment>
<dbReference type="InterPro" id="IPR035938">
    <property type="entry name" value="Hemerythrin-like_sf"/>
</dbReference>
<evidence type="ECO:0000256" key="3">
    <source>
        <dbReference type="ARBA" id="ARBA00022723"/>
    </source>
</evidence>
<dbReference type="EMBL" id="JAGINP010000021">
    <property type="protein sequence ID" value="MBP2295346.1"/>
    <property type="molecule type" value="Genomic_DNA"/>
</dbReference>
<evidence type="ECO:0000313" key="6">
    <source>
        <dbReference type="EMBL" id="MBP2295346.1"/>
    </source>
</evidence>
<feature type="domain" description="Hemerythrin-like" evidence="5">
    <location>
        <begin position="15"/>
        <end position="127"/>
    </location>
</feature>
<dbReference type="InterPro" id="IPR050669">
    <property type="entry name" value="Hemerythrin"/>
</dbReference>
<dbReference type="PANTHER" id="PTHR37164">
    <property type="entry name" value="BACTERIOHEMERYTHRIN"/>
    <property type="match status" value="1"/>
</dbReference>
<dbReference type="CDD" id="cd12107">
    <property type="entry name" value="Hemerythrin"/>
    <property type="match status" value="1"/>
</dbReference>
<comment type="similarity">
    <text evidence="1">Belongs to the hemerythrin family.</text>
</comment>
<evidence type="ECO:0000256" key="2">
    <source>
        <dbReference type="ARBA" id="ARBA00022621"/>
    </source>
</evidence>
<dbReference type="Pfam" id="PF01814">
    <property type="entry name" value="Hemerythrin"/>
    <property type="match status" value="1"/>
</dbReference>
<dbReference type="InterPro" id="IPR016131">
    <property type="entry name" value="Haemerythrin_Fe_BS"/>
</dbReference>
<organism evidence="6 7">
    <name type="scientific">Azospirillum rugosum</name>
    <dbReference type="NCBI Taxonomy" id="416170"/>
    <lineage>
        <taxon>Bacteria</taxon>
        <taxon>Pseudomonadati</taxon>
        <taxon>Pseudomonadota</taxon>
        <taxon>Alphaproteobacteria</taxon>
        <taxon>Rhodospirillales</taxon>
        <taxon>Azospirillaceae</taxon>
        <taxon>Azospirillum</taxon>
    </lineage>
</organism>
<dbReference type="InterPro" id="IPR012827">
    <property type="entry name" value="Hemerythrin_metal-bd"/>
</dbReference>
<evidence type="ECO:0000256" key="4">
    <source>
        <dbReference type="ARBA" id="ARBA00023004"/>
    </source>
</evidence>
<protein>
    <submittedName>
        <fullName evidence="6">Hemerythrin</fullName>
    </submittedName>
</protein>
<keyword evidence="4" id="KW-0408">Iron</keyword>
<keyword evidence="2" id="KW-0561">Oxygen transport</keyword>
<dbReference type="Proteomes" id="UP000781958">
    <property type="component" value="Unassembled WGS sequence"/>
</dbReference>
<keyword evidence="7" id="KW-1185">Reference proteome</keyword>
<dbReference type="PANTHER" id="PTHR37164:SF1">
    <property type="entry name" value="BACTERIOHEMERYTHRIN"/>
    <property type="match status" value="1"/>
</dbReference>